<reference evidence="1" key="1">
    <citation type="submission" date="2022-12" db="EMBL/GenBank/DDBJ databases">
        <title>Genome Sequence of Lasiodiplodia mahajangana.</title>
        <authorList>
            <person name="Buettner E."/>
        </authorList>
    </citation>
    <scope>NUCLEOTIDE SEQUENCE</scope>
    <source>
        <strain evidence="1">VT137</strain>
    </source>
</reference>
<comment type="caution">
    <text evidence="1">The sequence shown here is derived from an EMBL/GenBank/DDBJ whole genome shotgun (WGS) entry which is preliminary data.</text>
</comment>
<keyword evidence="2" id="KW-1185">Reference proteome</keyword>
<dbReference type="EMBL" id="JAPUUL010000545">
    <property type="protein sequence ID" value="KAJ8130242.1"/>
    <property type="molecule type" value="Genomic_DNA"/>
</dbReference>
<sequence length="544" mass="61069">MTDKLDILYEDPTFNFSSATNILTSRVNLGQTTLFALIFFKMPKRKRGEPSLEEKIAKWKKELVRGLKVAKGFERQRLSKRIREADPQKTARLEKEVLVLKSLDLHQAAHAHLCSSLLKIKGVAESPKLPADIKPVPKPELSEEEKAALHNVTSALCNRKQVKDVIEEAVMGTCIALRVPMPEKRNKGKSKEKPTSTTTTTKGPRIAKEEPTDETGDLDSPADDESEDTEESEFEGPPLLKRKVEKNEDEDDLESDAASEESESAEFEGFSDSDAEEKMFSKYDELVGGSSDDDSDEEEEDDDDDDDDSDREDSRSRSFRKLALDDISLSSEASDDSEDSEDDALAPPTKKAKVKAVKPVSFNPGNSTFLPSLMGGYISGSESASDVDVAPPVRKNRRGQRARQAIWEKKYGEKAKHHQKESDSRNSGWDMKRGAVETDGDTSKPWKKGIRNPFEKSHVHPERQRQMQGEADREAKSKESRDTQERRQPRHQDKSQNFEVDKPKPQPPRSRDDTGSLHPSWAAAKKAKEGVQKVEFKGKKVTFD</sequence>
<proteinExistence type="predicted"/>
<dbReference type="Proteomes" id="UP001153332">
    <property type="component" value="Unassembled WGS sequence"/>
</dbReference>
<evidence type="ECO:0000313" key="1">
    <source>
        <dbReference type="EMBL" id="KAJ8130242.1"/>
    </source>
</evidence>
<gene>
    <name evidence="1" type="ORF">O1611_g3388</name>
</gene>
<accession>A0ACC2JSK9</accession>
<organism evidence="1 2">
    <name type="scientific">Lasiodiplodia mahajangana</name>
    <dbReference type="NCBI Taxonomy" id="1108764"/>
    <lineage>
        <taxon>Eukaryota</taxon>
        <taxon>Fungi</taxon>
        <taxon>Dikarya</taxon>
        <taxon>Ascomycota</taxon>
        <taxon>Pezizomycotina</taxon>
        <taxon>Dothideomycetes</taxon>
        <taxon>Dothideomycetes incertae sedis</taxon>
        <taxon>Botryosphaeriales</taxon>
        <taxon>Botryosphaeriaceae</taxon>
        <taxon>Lasiodiplodia</taxon>
    </lineage>
</organism>
<protein>
    <submittedName>
        <fullName evidence="1">Uncharacterized protein</fullName>
    </submittedName>
</protein>
<evidence type="ECO:0000313" key="2">
    <source>
        <dbReference type="Proteomes" id="UP001153332"/>
    </source>
</evidence>
<name>A0ACC2JSK9_9PEZI</name>